<keyword evidence="2" id="KW-0732">Signal</keyword>
<dbReference type="PROSITE" id="PS51892">
    <property type="entry name" value="SUBTILASE"/>
    <property type="match status" value="1"/>
</dbReference>
<proteinExistence type="inferred from homology"/>
<dbReference type="OrthoDB" id="206201at2759"/>
<dbReference type="InterPro" id="IPR036852">
    <property type="entry name" value="Peptidase_S8/S53_dom_sf"/>
</dbReference>
<dbReference type="GO" id="GO:0006508">
    <property type="term" value="P:proteolysis"/>
    <property type="evidence" value="ECO:0007669"/>
    <property type="project" value="InterPro"/>
</dbReference>
<organism evidence="3 4">
    <name type="scientific">Diacronema lutheri</name>
    <name type="common">Unicellular marine alga</name>
    <name type="synonym">Monochrysis lutheri</name>
    <dbReference type="NCBI Taxonomy" id="2081491"/>
    <lineage>
        <taxon>Eukaryota</taxon>
        <taxon>Haptista</taxon>
        <taxon>Haptophyta</taxon>
        <taxon>Pavlovophyceae</taxon>
        <taxon>Pavlovales</taxon>
        <taxon>Pavlovaceae</taxon>
        <taxon>Diacronema</taxon>
    </lineage>
</organism>
<keyword evidence="4" id="KW-1185">Reference proteome</keyword>
<comment type="caution">
    <text evidence="1">Lacks conserved residue(s) required for the propagation of feature annotation.</text>
</comment>
<feature type="signal peptide" evidence="2">
    <location>
        <begin position="1"/>
        <end position="19"/>
    </location>
</feature>
<evidence type="ECO:0000313" key="4">
    <source>
        <dbReference type="Proteomes" id="UP000751190"/>
    </source>
</evidence>
<dbReference type="SUPFAM" id="SSF52743">
    <property type="entry name" value="Subtilisin-like"/>
    <property type="match status" value="1"/>
</dbReference>
<evidence type="ECO:0000313" key="3">
    <source>
        <dbReference type="EMBL" id="KAG8466585.1"/>
    </source>
</evidence>
<accession>A0A8J5XW65</accession>
<protein>
    <recommendedName>
        <fullName evidence="5">Subtilisin</fullName>
    </recommendedName>
</protein>
<comment type="similarity">
    <text evidence="1">Belongs to the peptidase S8 family.</text>
</comment>
<gene>
    <name evidence="3" type="ORF">KFE25_007964</name>
</gene>
<reference evidence="3" key="1">
    <citation type="submission" date="2021-05" db="EMBL/GenBank/DDBJ databases">
        <title>The genome of the haptophyte Pavlova lutheri (Diacronema luteri, Pavlovales) - a model for lipid biosynthesis in eukaryotic algae.</title>
        <authorList>
            <person name="Hulatt C.J."/>
            <person name="Posewitz M.C."/>
        </authorList>
    </citation>
    <scope>NUCLEOTIDE SEQUENCE</scope>
    <source>
        <strain evidence="3">NIVA-4/92</strain>
    </source>
</reference>
<feature type="chain" id="PRO_5035174616" description="Subtilisin" evidence="2">
    <location>
        <begin position="20"/>
        <end position="170"/>
    </location>
</feature>
<evidence type="ECO:0000256" key="2">
    <source>
        <dbReference type="SAM" id="SignalP"/>
    </source>
</evidence>
<dbReference type="Gene3D" id="3.40.50.200">
    <property type="entry name" value="Peptidase S8/S53 domain"/>
    <property type="match status" value="1"/>
</dbReference>
<sequence>MLLLLGALVLAGEFSGVHGAGEVGRVKLGVDGKALYLVSKPDITPEAIVAALREVGLESSIMNTFKVGQMPATIVRTDAAGASACEAHGLVVRADRWAKKLADHTLQWGLDRIDQPSRPLDGLYTSPYGGAGATLFVADNGVEQAHEAFAGRNITGVDFVNEEDGDHTHA</sequence>
<name>A0A8J5XW65_DIALT</name>
<evidence type="ECO:0008006" key="5">
    <source>
        <dbReference type="Google" id="ProtNLM"/>
    </source>
</evidence>
<dbReference type="EMBL" id="JAGTXO010000007">
    <property type="protein sequence ID" value="KAG8466585.1"/>
    <property type="molecule type" value="Genomic_DNA"/>
</dbReference>
<dbReference type="Proteomes" id="UP000751190">
    <property type="component" value="Unassembled WGS sequence"/>
</dbReference>
<comment type="caution">
    <text evidence="3">The sequence shown here is derived from an EMBL/GenBank/DDBJ whole genome shotgun (WGS) entry which is preliminary data.</text>
</comment>
<dbReference type="AlphaFoldDB" id="A0A8J5XW65"/>
<dbReference type="GO" id="GO:0004252">
    <property type="term" value="F:serine-type endopeptidase activity"/>
    <property type="evidence" value="ECO:0007669"/>
    <property type="project" value="InterPro"/>
</dbReference>
<evidence type="ECO:0000256" key="1">
    <source>
        <dbReference type="PROSITE-ProRule" id="PRU01240"/>
    </source>
</evidence>